<protein>
    <submittedName>
        <fullName evidence="1">Uncharacterized protein</fullName>
    </submittedName>
</protein>
<reference evidence="1 2" key="1">
    <citation type="journal article" date="2018" name="Sci. Rep.">
        <title>Genome sequence of the cauliflower mushroom Sparassis crispa (Hanabiratake) and its association with beneficial usage.</title>
        <authorList>
            <person name="Kiyama R."/>
            <person name="Furutani Y."/>
            <person name="Kawaguchi K."/>
            <person name="Nakanishi T."/>
        </authorList>
    </citation>
    <scope>NUCLEOTIDE SEQUENCE [LARGE SCALE GENOMIC DNA]</scope>
</reference>
<keyword evidence="2" id="KW-1185">Reference proteome</keyword>
<dbReference type="InParanoid" id="A0A401GZT2"/>
<dbReference type="AlphaFoldDB" id="A0A401GZT2"/>
<gene>
    <name evidence="1" type="ORF">SCP_1103500</name>
</gene>
<dbReference type="Gene3D" id="3.50.50.60">
    <property type="entry name" value="FAD/NAD(P)-binding domain"/>
    <property type="match status" value="1"/>
</dbReference>
<name>A0A401GZT2_9APHY</name>
<dbReference type="Gene3D" id="3.30.560.10">
    <property type="entry name" value="Glucose Oxidase, domain 3"/>
    <property type="match status" value="1"/>
</dbReference>
<dbReference type="InterPro" id="IPR036188">
    <property type="entry name" value="FAD/NAD-bd_sf"/>
</dbReference>
<dbReference type="OrthoDB" id="269227at2759"/>
<dbReference type="EMBL" id="BFAD01000011">
    <property type="protein sequence ID" value="GBE87673.1"/>
    <property type="molecule type" value="Genomic_DNA"/>
</dbReference>
<proteinExistence type="predicted"/>
<sequence length="118" mass="13012">MCQIGHLTWREMVHSHSSWCCSGQSPPAACGSSDDPRACPACDLGTLQAPEDLPVISARDAQGFKFALWLEEEMRKLVYLCATARPKDQSDEDLGAFIVHGARTTYQFSSTCRMAPLF</sequence>
<dbReference type="GeneID" id="38784590"/>
<evidence type="ECO:0000313" key="2">
    <source>
        <dbReference type="Proteomes" id="UP000287166"/>
    </source>
</evidence>
<accession>A0A401GZT2</accession>
<evidence type="ECO:0000313" key="1">
    <source>
        <dbReference type="EMBL" id="GBE87673.1"/>
    </source>
</evidence>
<organism evidence="1 2">
    <name type="scientific">Sparassis crispa</name>
    <dbReference type="NCBI Taxonomy" id="139825"/>
    <lineage>
        <taxon>Eukaryota</taxon>
        <taxon>Fungi</taxon>
        <taxon>Dikarya</taxon>
        <taxon>Basidiomycota</taxon>
        <taxon>Agaricomycotina</taxon>
        <taxon>Agaricomycetes</taxon>
        <taxon>Polyporales</taxon>
        <taxon>Sparassidaceae</taxon>
        <taxon>Sparassis</taxon>
    </lineage>
</organism>
<dbReference type="RefSeq" id="XP_027618586.1">
    <property type="nucleotide sequence ID" value="XM_027762785.1"/>
</dbReference>
<comment type="caution">
    <text evidence="1">The sequence shown here is derived from an EMBL/GenBank/DDBJ whole genome shotgun (WGS) entry which is preliminary data.</text>
</comment>
<dbReference type="Proteomes" id="UP000287166">
    <property type="component" value="Unassembled WGS sequence"/>
</dbReference>